<dbReference type="Pfam" id="PF09084">
    <property type="entry name" value="NMT1"/>
    <property type="match status" value="1"/>
</dbReference>
<dbReference type="GO" id="GO:0042597">
    <property type="term" value="C:periplasmic space"/>
    <property type="evidence" value="ECO:0007669"/>
    <property type="project" value="UniProtKB-SubCell"/>
</dbReference>
<feature type="domain" description="Solute-binding protein family 3/N-terminal" evidence="6">
    <location>
        <begin position="74"/>
        <end position="301"/>
    </location>
</feature>
<evidence type="ECO:0000256" key="1">
    <source>
        <dbReference type="ARBA" id="ARBA00004418"/>
    </source>
</evidence>
<dbReference type="SMART" id="SM00062">
    <property type="entry name" value="PBPb"/>
    <property type="match status" value="1"/>
</dbReference>
<sequence length="374" mass="39476">MSKFVKIRNAASIVVLTSAFALALAGCGSDNGNNSNAGTASSAAPASESVSPAASPSASESASPAAETPKEKVKVRIALDTAAGGSLQFRLAEEKGLFDKYGIDAEISNFPYGIDTLNALLVGRADTGTAADYALLNSLNKGDFKVASALSRETPESATSTVVIAKGDDIKTPQDLKGKKLGVAKGTVFEYVWSKYLESIGVAESDVKFVPYSSPDEAMVGLQKGQMDAVLGSGVFIDKFLSIKGTKVIGDLADAGTDITAYFAVTSDFLKKNPDAVGGILKALDEAIAYIPGHEEELAEIAFKELKLPKDGVLKTIDQQGYAVGFSHEDYDHLKSMKQFILDRGILKDDYDLNAKLDLEPAKQALPNLVSYQP</sequence>
<dbReference type="PANTHER" id="PTHR30024">
    <property type="entry name" value="ALIPHATIC SULFONATES-BINDING PROTEIN-RELATED"/>
    <property type="match status" value="1"/>
</dbReference>
<protein>
    <submittedName>
        <fullName evidence="7">NrtA/SsuA/CpmA family ABC transporter substrate-binding protein</fullName>
    </submittedName>
</protein>
<dbReference type="PANTHER" id="PTHR30024:SF47">
    <property type="entry name" value="TAURINE-BINDING PERIPLASMIC PROTEIN"/>
    <property type="match status" value="1"/>
</dbReference>
<dbReference type="PROSITE" id="PS51257">
    <property type="entry name" value="PROKAR_LIPOPROTEIN"/>
    <property type="match status" value="1"/>
</dbReference>
<feature type="compositionally biased region" description="Low complexity" evidence="4">
    <location>
        <begin position="40"/>
        <end position="67"/>
    </location>
</feature>
<dbReference type="RefSeq" id="WP_185120053.1">
    <property type="nucleotide sequence ID" value="NZ_JACJVQ010000008.1"/>
</dbReference>
<dbReference type="EMBL" id="JACJVQ010000008">
    <property type="protein sequence ID" value="MBB6634815.1"/>
    <property type="molecule type" value="Genomic_DNA"/>
</dbReference>
<keyword evidence="8" id="KW-1185">Reference proteome</keyword>
<feature type="signal peptide" evidence="5">
    <location>
        <begin position="1"/>
        <end position="23"/>
    </location>
</feature>
<comment type="subcellular location">
    <subcellularLocation>
        <location evidence="1">Periplasm</location>
    </subcellularLocation>
</comment>
<dbReference type="InterPro" id="IPR001638">
    <property type="entry name" value="Solute-binding_3/MltF_N"/>
</dbReference>
<evidence type="ECO:0000313" key="7">
    <source>
        <dbReference type="EMBL" id="MBB6634815.1"/>
    </source>
</evidence>
<reference evidence="7 8" key="1">
    <citation type="submission" date="2020-08" db="EMBL/GenBank/DDBJ databases">
        <title>Cohnella phylogeny.</title>
        <authorList>
            <person name="Dunlap C."/>
        </authorList>
    </citation>
    <scope>NUCLEOTIDE SEQUENCE [LARGE SCALE GENOMIC DNA]</scope>
    <source>
        <strain evidence="7 8">DSM 25241</strain>
    </source>
</reference>
<keyword evidence="3 5" id="KW-0732">Signal</keyword>
<dbReference type="Gene3D" id="3.40.190.10">
    <property type="entry name" value="Periplasmic binding protein-like II"/>
    <property type="match status" value="2"/>
</dbReference>
<evidence type="ECO:0000256" key="5">
    <source>
        <dbReference type="SAM" id="SignalP"/>
    </source>
</evidence>
<comment type="caution">
    <text evidence="7">The sequence shown here is derived from an EMBL/GenBank/DDBJ whole genome shotgun (WGS) entry which is preliminary data.</text>
</comment>
<comment type="similarity">
    <text evidence="2">Belongs to the bacterial solute-binding protein SsuA/TauA family.</text>
</comment>
<evidence type="ECO:0000256" key="2">
    <source>
        <dbReference type="ARBA" id="ARBA00010742"/>
    </source>
</evidence>
<evidence type="ECO:0000313" key="8">
    <source>
        <dbReference type="Proteomes" id="UP000535838"/>
    </source>
</evidence>
<evidence type="ECO:0000256" key="4">
    <source>
        <dbReference type="SAM" id="MobiDB-lite"/>
    </source>
</evidence>
<dbReference type="SUPFAM" id="SSF53850">
    <property type="entry name" value="Periplasmic binding protein-like II"/>
    <property type="match status" value="1"/>
</dbReference>
<proteinExistence type="inferred from homology"/>
<dbReference type="CDD" id="cd01008">
    <property type="entry name" value="PBP2_NrtA_SsuA_CpmA_like"/>
    <property type="match status" value="1"/>
</dbReference>
<name>A0A841SXC3_9BACL</name>
<dbReference type="Proteomes" id="UP000535838">
    <property type="component" value="Unassembled WGS sequence"/>
</dbReference>
<accession>A0A841SXC3</accession>
<feature type="region of interest" description="Disordered" evidence="4">
    <location>
        <begin position="36"/>
        <end position="70"/>
    </location>
</feature>
<evidence type="ECO:0000256" key="3">
    <source>
        <dbReference type="ARBA" id="ARBA00022729"/>
    </source>
</evidence>
<evidence type="ECO:0000259" key="6">
    <source>
        <dbReference type="SMART" id="SM00062"/>
    </source>
</evidence>
<dbReference type="InterPro" id="IPR015168">
    <property type="entry name" value="SsuA/THI5"/>
</dbReference>
<organism evidence="7 8">
    <name type="scientific">Cohnella thailandensis</name>
    <dbReference type="NCBI Taxonomy" id="557557"/>
    <lineage>
        <taxon>Bacteria</taxon>
        <taxon>Bacillati</taxon>
        <taxon>Bacillota</taxon>
        <taxon>Bacilli</taxon>
        <taxon>Bacillales</taxon>
        <taxon>Paenibacillaceae</taxon>
        <taxon>Cohnella</taxon>
    </lineage>
</organism>
<feature type="chain" id="PRO_5038722520" evidence="5">
    <location>
        <begin position="24"/>
        <end position="374"/>
    </location>
</feature>
<dbReference type="AlphaFoldDB" id="A0A841SXC3"/>
<gene>
    <name evidence="7" type="ORF">H7B67_11910</name>
</gene>